<sequence>MVIKVHCMKKLLVSILCAATLFSCRKLDQPITRDYNEGAYWRNEEDLQAALTSCYENMSNDGYFFGDEALSDNAYVNGDGFDQVTRISSGAYDPSNNRVQGEWGYRFTCIRKCNTVVLNADKVPGIDSVRKHRILAEARFIRAYSYFQLVNWYGDVPFYTNLITIDEAKTISRTDKVSILNFIQQELTAIRADLPVNNYSGAANGYAEKDKGRITRGAAIALSARVHMFKSEWQAAIDDCELLINKSDNGSYGLQSSYSNIFTVANEYNNEVILDFQYGGGRTFSTQRTFLPQTVALLRSTLVPTQDLVDDYIMLNGKGISEPGSGYDENNPYQNRDPRFEATILHDGSTITDFEGKVQTILTKPGSVPATNSVEDQGASPTGYYFYKYYDRTATNYNSGLNLIALRYADVLLMYAEAKNELTQLDAGVWDMTIRALRARAKFTDEAALGFPGSSQETLRTIIRRERRAELAFEGIRAFDIRRWKIADQVMNKPVRGIKVTSGGFNTDPNGYIIAENRQFTNPKHYLWPVPTFERDQNTNLGQNQDW</sequence>
<dbReference type="AlphaFoldDB" id="A0A7K1U9G7"/>
<evidence type="ECO:0000259" key="7">
    <source>
        <dbReference type="Pfam" id="PF07980"/>
    </source>
</evidence>
<dbReference type="Pfam" id="PF07980">
    <property type="entry name" value="SusD_RagB"/>
    <property type="match status" value="1"/>
</dbReference>
<evidence type="ECO:0000256" key="1">
    <source>
        <dbReference type="ARBA" id="ARBA00004442"/>
    </source>
</evidence>
<comment type="similarity">
    <text evidence="2">Belongs to the SusD family.</text>
</comment>
<feature type="domain" description="RagB/SusD" evidence="7">
    <location>
        <begin position="277"/>
        <end position="547"/>
    </location>
</feature>
<dbReference type="InterPro" id="IPR011990">
    <property type="entry name" value="TPR-like_helical_dom_sf"/>
</dbReference>
<dbReference type="Pfam" id="PF14322">
    <property type="entry name" value="SusD-like_3"/>
    <property type="match status" value="1"/>
</dbReference>
<evidence type="ECO:0000256" key="6">
    <source>
        <dbReference type="SAM" id="SignalP"/>
    </source>
</evidence>
<dbReference type="InterPro" id="IPR033985">
    <property type="entry name" value="SusD-like_N"/>
</dbReference>
<keyword evidence="5" id="KW-0998">Cell outer membrane</keyword>
<keyword evidence="10" id="KW-1185">Reference proteome</keyword>
<dbReference type="InterPro" id="IPR012944">
    <property type="entry name" value="SusD_RagB_dom"/>
</dbReference>
<feature type="signal peptide" evidence="6">
    <location>
        <begin position="1"/>
        <end position="18"/>
    </location>
</feature>
<keyword evidence="3 6" id="KW-0732">Signal</keyword>
<evidence type="ECO:0000313" key="10">
    <source>
        <dbReference type="Proteomes" id="UP000461730"/>
    </source>
</evidence>
<evidence type="ECO:0000313" key="9">
    <source>
        <dbReference type="EMBL" id="MVT11017.1"/>
    </source>
</evidence>
<feature type="domain" description="SusD-like N-terminal" evidence="8">
    <location>
        <begin position="86"/>
        <end position="226"/>
    </location>
</feature>
<feature type="chain" id="PRO_5029668381" evidence="6">
    <location>
        <begin position="19"/>
        <end position="547"/>
    </location>
</feature>
<evidence type="ECO:0000259" key="8">
    <source>
        <dbReference type="Pfam" id="PF14322"/>
    </source>
</evidence>
<dbReference type="Gene3D" id="1.25.40.390">
    <property type="match status" value="1"/>
</dbReference>
<dbReference type="Proteomes" id="UP000461730">
    <property type="component" value="Unassembled WGS sequence"/>
</dbReference>
<comment type="caution">
    <text evidence="9">The sequence shown here is derived from an EMBL/GenBank/DDBJ whole genome shotgun (WGS) entry which is preliminary data.</text>
</comment>
<evidence type="ECO:0000256" key="5">
    <source>
        <dbReference type="ARBA" id="ARBA00023237"/>
    </source>
</evidence>
<keyword evidence="4" id="KW-0472">Membrane</keyword>
<dbReference type="EMBL" id="WRXN01000011">
    <property type="protein sequence ID" value="MVT11017.1"/>
    <property type="molecule type" value="Genomic_DNA"/>
</dbReference>
<accession>A0A7K1U9G7</accession>
<dbReference type="SUPFAM" id="SSF48452">
    <property type="entry name" value="TPR-like"/>
    <property type="match status" value="1"/>
</dbReference>
<protein>
    <submittedName>
        <fullName evidence="9">RagB/SusD family nutrient uptake outer membrane protein</fullName>
    </submittedName>
</protein>
<dbReference type="GO" id="GO:0009279">
    <property type="term" value="C:cell outer membrane"/>
    <property type="evidence" value="ECO:0007669"/>
    <property type="project" value="UniProtKB-SubCell"/>
</dbReference>
<reference evidence="9 10" key="1">
    <citation type="submission" date="2019-12" db="EMBL/GenBank/DDBJ databases">
        <title>Chitinophaga sp. strain ysch24 (GDMCC 1.1355), whole genome shotgun sequence.</title>
        <authorList>
            <person name="Zhang X."/>
        </authorList>
    </citation>
    <scope>NUCLEOTIDE SEQUENCE [LARGE SCALE GENOMIC DNA]</scope>
    <source>
        <strain evidence="10">ysch24</strain>
    </source>
</reference>
<gene>
    <name evidence="9" type="ORF">GO493_22305</name>
</gene>
<comment type="subcellular location">
    <subcellularLocation>
        <location evidence="1">Cell outer membrane</location>
    </subcellularLocation>
</comment>
<dbReference type="PROSITE" id="PS51257">
    <property type="entry name" value="PROKAR_LIPOPROTEIN"/>
    <property type="match status" value="1"/>
</dbReference>
<name>A0A7K1U9G7_9BACT</name>
<organism evidence="9 10">
    <name type="scientific">Chitinophaga tropicalis</name>
    <dbReference type="NCBI Taxonomy" id="2683588"/>
    <lineage>
        <taxon>Bacteria</taxon>
        <taxon>Pseudomonadati</taxon>
        <taxon>Bacteroidota</taxon>
        <taxon>Chitinophagia</taxon>
        <taxon>Chitinophagales</taxon>
        <taxon>Chitinophagaceae</taxon>
        <taxon>Chitinophaga</taxon>
    </lineage>
</organism>
<evidence type="ECO:0000256" key="3">
    <source>
        <dbReference type="ARBA" id="ARBA00022729"/>
    </source>
</evidence>
<proteinExistence type="inferred from homology"/>
<evidence type="ECO:0000256" key="2">
    <source>
        <dbReference type="ARBA" id="ARBA00006275"/>
    </source>
</evidence>
<evidence type="ECO:0000256" key="4">
    <source>
        <dbReference type="ARBA" id="ARBA00023136"/>
    </source>
</evidence>
<dbReference type="CDD" id="cd08977">
    <property type="entry name" value="SusD"/>
    <property type="match status" value="1"/>
</dbReference>